<protein>
    <submittedName>
        <fullName evidence="5">Predicted aconitase subunit 1</fullName>
    </submittedName>
</protein>
<dbReference type="Gene3D" id="3.50.30.10">
    <property type="entry name" value="Phosphohistidine domain"/>
    <property type="match status" value="1"/>
</dbReference>
<dbReference type="Proteomes" id="UP000219439">
    <property type="component" value="Unassembled WGS sequence"/>
</dbReference>
<dbReference type="AlphaFoldDB" id="A0A285PKJ6"/>
<feature type="domain" description="Phosphomevalonate dehydratase small subunit-like" evidence="3">
    <location>
        <begin position="30"/>
        <end position="115"/>
    </location>
</feature>
<dbReference type="Pfam" id="PF04412">
    <property type="entry name" value="AcnX"/>
    <property type="match status" value="1"/>
</dbReference>
<dbReference type="InterPro" id="IPR036008">
    <property type="entry name" value="Aconitase_4Fe-4S_dom"/>
</dbReference>
<dbReference type="RefSeq" id="WP_097154740.1">
    <property type="nucleotide sequence ID" value="NZ_OBEL01000004.1"/>
</dbReference>
<organism evidence="5 6">
    <name type="scientific">Cohaesibacter gelatinilyticus</name>
    <dbReference type="NCBI Taxonomy" id="372072"/>
    <lineage>
        <taxon>Bacteria</taxon>
        <taxon>Pseudomonadati</taxon>
        <taxon>Pseudomonadota</taxon>
        <taxon>Alphaproteobacteria</taxon>
        <taxon>Hyphomicrobiales</taxon>
        <taxon>Cohaesibacteraceae</taxon>
    </lineage>
</organism>
<keyword evidence="6" id="KW-1185">Reference proteome</keyword>
<dbReference type="InterPro" id="IPR012047">
    <property type="entry name" value="AcnX"/>
</dbReference>
<dbReference type="PANTHER" id="PTHR36577:SF3">
    <property type="entry name" value="DUF521 DOMAIN PROTEIN (AFU_ORTHOLOGUE AFUA_6G00490)"/>
    <property type="match status" value="1"/>
</dbReference>
<dbReference type="InterPro" id="IPR002840">
    <property type="entry name" value="PMDh-S-like_dom"/>
</dbReference>
<accession>A0A285PKJ6</accession>
<evidence type="ECO:0000313" key="5">
    <source>
        <dbReference type="EMBL" id="SNZ20391.1"/>
    </source>
</evidence>
<evidence type="ECO:0000313" key="6">
    <source>
        <dbReference type="Proteomes" id="UP000219439"/>
    </source>
</evidence>
<reference evidence="5 6" key="1">
    <citation type="submission" date="2017-09" db="EMBL/GenBank/DDBJ databases">
        <authorList>
            <person name="Ehlers B."/>
            <person name="Leendertz F.H."/>
        </authorList>
    </citation>
    <scope>NUCLEOTIDE SEQUENCE [LARGE SCALE GENOMIC DNA]</scope>
    <source>
        <strain evidence="5 6">DSM 18289</strain>
    </source>
</reference>
<keyword evidence="1" id="KW-0408">Iron</keyword>
<dbReference type="InterPro" id="IPR007506">
    <property type="entry name" value="PMDh-L-like_dom"/>
</dbReference>
<name>A0A285PKJ6_9HYPH</name>
<dbReference type="PANTHER" id="PTHR36577">
    <property type="entry name" value="DUF521 DOMAIN PROTEIN (AFU_ORTHOLOGUE AFUA_6G00490)"/>
    <property type="match status" value="1"/>
</dbReference>
<evidence type="ECO:0000256" key="1">
    <source>
        <dbReference type="ARBA" id="ARBA00023004"/>
    </source>
</evidence>
<gene>
    <name evidence="5" type="ORF">SAMN06265368_3494</name>
</gene>
<dbReference type="Pfam" id="PF01989">
    <property type="entry name" value="AcnX_swivel_put"/>
    <property type="match status" value="1"/>
</dbReference>
<evidence type="ECO:0000259" key="4">
    <source>
        <dbReference type="Pfam" id="PF04412"/>
    </source>
</evidence>
<dbReference type="OrthoDB" id="1550274at2"/>
<dbReference type="SUPFAM" id="SSF52016">
    <property type="entry name" value="LeuD/IlvD-like"/>
    <property type="match status" value="1"/>
</dbReference>
<dbReference type="CDD" id="cd01356">
    <property type="entry name" value="AcnX_swivel"/>
    <property type="match status" value="1"/>
</dbReference>
<evidence type="ECO:0000259" key="3">
    <source>
        <dbReference type="Pfam" id="PF01989"/>
    </source>
</evidence>
<evidence type="ECO:0000256" key="2">
    <source>
        <dbReference type="ARBA" id="ARBA00023239"/>
    </source>
</evidence>
<dbReference type="GO" id="GO:0016829">
    <property type="term" value="F:lyase activity"/>
    <property type="evidence" value="ECO:0007669"/>
    <property type="project" value="UniProtKB-KW"/>
</dbReference>
<dbReference type="PIRSF" id="PIRSF036630">
    <property type="entry name" value="UCP036630"/>
    <property type="match status" value="1"/>
</dbReference>
<feature type="domain" description="Phosphomevalonate dehydratase large subunit-like" evidence="4">
    <location>
        <begin position="162"/>
        <end position="565"/>
    </location>
</feature>
<dbReference type="CDD" id="cd01355">
    <property type="entry name" value="AcnX"/>
    <property type="match status" value="1"/>
</dbReference>
<keyword evidence="2" id="KW-0456">Lyase</keyword>
<dbReference type="SUPFAM" id="SSF53732">
    <property type="entry name" value="Aconitase iron-sulfur domain"/>
    <property type="match status" value="1"/>
</dbReference>
<sequence>MTNSPIQTLFGQPFVSGTSTGEILATDTELSFWGGVDPIKGEVIDRHHPLSGQLLEGRVLALPGGRGSCSGSGVILQMLVNGKGPEAILVSRPDDIITLGVLIAREIFNRSIPVVMLDGPDFQHALQKKHALVADGQVIIGDQALDDNVIADTAPQPKLVSMELSDLDQAILDGEHGQAAQVAMKITLQMAQLVGATKLMDVKQVHIDGCVYTGEASLVFAQELRRMGGKVAVPTTLNSISVDYRRWRDQGVPSEFGEQASALADAYTDMGAQPSYTCAPYLLDSAPKQGDQIAWAESNAVVFANSVLGARTMKYPDFLDVCIALTGRAPAAGAHIEHNRKATLHVSFKAVSKTIDDDLYPLLGYQVGKLAGNRVAAVEGMAHLSPDHDDLKAFGAAFATISSAPMFHIVGVTPDAPDLASAMSLHEEIEHCVLGTEDLIESWQVLNKAENETVDFVSLGNPHFSLSEFARLASLCEGKSKAEAVEMVITSSRVMVKKAADAGHLAKIEAFGAKIVTDTCWCMIGEPVIPPSAHTILTNSAKYAHYGPGLTGRAFKLASLIKCVEAAISGKLPNLKPDWM</sequence>
<dbReference type="EMBL" id="OBEL01000004">
    <property type="protein sequence ID" value="SNZ20391.1"/>
    <property type="molecule type" value="Genomic_DNA"/>
</dbReference>
<proteinExistence type="predicted"/>